<evidence type="ECO:0000256" key="5">
    <source>
        <dbReference type="ARBA" id="ARBA00022490"/>
    </source>
</evidence>
<dbReference type="CDD" id="cd02440">
    <property type="entry name" value="AdoMet_MTases"/>
    <property type="match status" value="1"/>
</dbReference>
<dbReference type="SUPFAM" id="SSF53335">
    <property type="entry name" value="S-adenosyl-L-methionine-dependent methyltransferases"/>
    <property type="match status" value="1"/>
</dbReference>
<evidence type="ECO:0000256" key="6">
    <source>
        <dbReference type="ARBA" id="ARBA00022603"/>
    </source>
</evidence>
<keyword evidence="7" id="KW-0808">Transferase</keyword>
<comment type="caution">
    <text evidence="9">The sequence shown here is derived from an EMBL/GenBank/DDBJ whole genome shotgun (WGS) entry which is preliminary data.</text>
</comment>
<proteinExistence type="inferred from homology"/>
<organism evidence="9 10">
    <name type="scientific">Geodia barretti</name>
    <name type="common">Barrett's horny sponge</name>
    <dbReference type="NCBI Taxonomy" id="519541"/>
    <lineage>
        <taxon>Eukaryota</taxon>
        <taxon>Metazoa</taxon>
        <taxon>Porifera</taxon>
        <taxon>Demospongiae</taxon>
        <taxon>Heteroscleromorpha</taxon>
        <taxon>Tetractinellida</taxon>
        <taxon>Astrophorina</taxon>
        <taxon>Geodiidae</taxon>
        <taxon>Geodia</taxon>
    </lineage>
</organism>
<keyword evidence="6" id="KW-0489">Methyltransferase</keyword>
<comment type="subcellular location">
    <subcellularLocation>
        <location evidence="2">Cytoplasm</location>
    </subcellularLocation>
</comment>
<comment type="catalytic activity">
    <reaction evidence="1">
        <text>S-adenosyl-L-methionine + a thiopurine = S-adenosyl-L-homocysteine + a thiopurine S-methylether.</text>
        <dbReference type="EC" id="2.1.1.67"/>
    </reaction>
</comment>
<keyword evidence="8" id="KW-0949">S-adenosyl-L-methionine</keyword>
<dbReference type="Gene3D" id="3.40.50.150">
    <property type="entry name" value="Vaccinia Virus protein VP39"/>
    <property type="match status" value="1"/>
</dbReference>
<dbReference type="PANTHER" id="PTHR10259:SF11">
    <property type="entry name" value="THIOPURINE S-METHYLTRANSFERASE"/>
    <property type="match status" value="1"/>
</dbReference>
<dbReference type="FunFam" id="3.40.50.150:FF:000101">
    <property type="entry name" value="Thiopurine S-methyltransferase"/>
    <property type="match status" value="1"/>
</dbReference>
<dbReference type="GO" id="GO:0008119">
    <property type="term" value="F:thiopurine S-methyltransferase activity"/>
    <property type="evidence" value="ECO:0007669"/>
    <property type="project" value="UniProtKB-EC"/>
</dbReference>
<evidence type="ECO:0000256" key="4">
    <source>
        <dbReference type="ARBA" id="ARBA00011905"/>
    </source>
</evidence>
<evidence type="ECO:0000313" key="10">
    <source>
        <dbReference type="Proteomes" id="UP001174909"/>
    </source>
</evidence>
<reference evidence="9" key="1">
    <citation type="submission" date="2023-03" db="EMBL/GenBank/DDBJ databases">
        <authorList>
            <person name="Steffen K."/>
            <person name="Cardenas P."/>
        </authorList>
    </citation>
    <scope>NUCLEOTIDE SEQUENCE</scope>
</reference>
<dbReference type="EC" id="2.1.1.67" evidence="4"/>
<evidence type="ECO:0000256" key="1">
    <source>
        <dbReference type="ARBA" id="ARBA00000903"/>
    </source>
</evidence>
<dbReference type="AlphaFoldDB" id="A0AA35R294"/>
<gene>
    <name evidence="9" type="ORF">GBAR_LOCUS2853</name>
</gene>
<evidence type="ECO:0000256" key="8">
    <source>
        <dbReference type="ARBA" id="ARBA00022691"/>
    </source>
</evidence>
<keyword evidence="5" id="KW-0963">Cytoplasm</keyword>
<dbReference type="Pfam" id="PF05724">
    <property type="entry name" value="TPMT"/>
    <property type="match status" value="1"/>
</dbReference>
<dbReference type="PROSITE" id="PS51585">
    <property type="entry name" value="SAM_MT_TPMT"/>
    <property type="match status" value="1"/>
</dbReference>
<evidence type="ECO:0000256" key="7">
    <source>
        <dbReference type="ARBA" id="ARBA00022679"/>
    </source>
</evidence>
<dbReference type="PANTHER" id="PTHR10259">
    <property type="entry name" value="THIOPURINE S-METHYLTRANSFERASE"/>
    <property type="match status" value="1"/>
</dbReference>
<dbReference type="GO" id="GO:0032259">
    <property type="term" value="P:methylation"/>
    <property type="evidence" value="ECO:0007669"/>
    <property type="project" value="UniProtKB-KW"/>
</dbReference>
<comment type="similarity">
    <text evidence="3">Belongs to the class I-like SAM-binding methyltransferase superfamily. TPMT family.</text>
</comment>
<evidence type="ECO:0000256" key="3">
    <source>
        <dbReference type="ARBA" id="ARBA00008145"/>
    </source>
</evidence>
<evidence type="ECO:0000313" key="9">
    <source>
        <dbReference type="EMBL" id="CAI8000119.1"/>
    </source>
</evidence>
<sequence length="267" mass="30030">MLTSRYIARAYLVPLDKTKRSIGMADRDVGDGTAESLILPKEDLNGWRKRWEEGRTAWHKTTVDPVLEKRIGLIEDGCGGGLSILVPMCGRSLDLLWLCSRGHSVTGVEISSIAVGELFTDNSIPFTSIESGPFTIYKATDRDLNVLCGDVFNLDTSYAGPFDVIWDCNAIVAINADDRERYVKAELSVLKEGGRILMTTWVYEQSIHLRFPLCVSPEMVEKLFAAQCDVRVVENIVLPNDSHFCQRHELPWAIRPVLFLNRKELVQ</sequence>
<accession>A0AA35R294</accession>
<keyword evidence="10" id="KW-1185">Reference proteome</keyword>
<name>A0AA35R294_GEOBA</name>
<dbReference type="InterPro" id="IPR008854">
    <property type="entry name" value="TPMT"/>
</dbReference>
<evidence type="ECO:0000256" key="2">
    <source>
        <dbReference type="ARBA" id="ARBA00004496"/>
    </source>
</evidence>
<dbReference type="EMBL" id="CASHTH010000393">
    <property type="protein sequence ID" value="CAI8000119.1"/>
    <property type="molecule type" value="Genomic_DNA"/>
</dbReference>
<dbReference type="GO" id="GO:0005737">
    <property type="term" value="C:cytoplasm"/>
    <property type="evidence" value="ECO:0007669"/>
    <property type="project" value="UniProtKB-SubCell"/>
</dbReference>
<dbReference type="Proteomes" id="UP001174909">
    <property type="component" value="Unassembled WGS sequence"/>
</dbReference>
<protein>
    <recommendedName>
        <fullName evidence="4">thiopurine S-methyltransferase</fullName>
        <ecNumber evidence="4">2.1.1.67</ecNumber>
    </recommendedName>
</protein>
<dbReference type="InterPro" id="IPR029063">
    <property type="entry name" value="SAM-dependent_MTases_sf"/>
</dbReference>